<feature type="coiled-coil region" evidence="7">
    <location>
        <begin position="358"/>
        <end position="385"/>
    </location>
</feature>
<dbReference type="GO" id="GO:0061640">
    <property type="term" value="P:cytoskeleton-dependent cytokinesis"/>
    <property type="evidence" value="ECO:0007669"/>
    <property type="project" value="InterPro"/>
</dbReference>
<dbReference type="PANTHER" id="PTHR23183:SF0">
    <property type="entry name" value="NUCLEOLAR PROTEIN 14"/>
    <property type="match status" value="1"/>
</dbReference>
<dbReference type="PANTHER" id="PTHR23183">
    <property type="entry name" value="NOP14"/>
    <property type="match status" value="1"/>
</dbReference>
<feature type="compositionally biased region" description="Basic and acidic residues" evidence="8">
    <location>
        <begin position="925"/>
        <end position="934"/>
    </location>
</feature>
<keyword evidence="7" id="KW-0175">Coiled coil</keyword>
<evidence type="ECO:0000256" key="5">
    <source>
        <dbReference type="ARBA" id="ARBA00023242"/>
    </source>
</evidence>
<dbReference type="GO" id="GO:0030692">
    <property type="term" value="C:Noc4p-Nop14p complex"/>
    <property type="evidence" value="ECO:0007669"/>
    <property type="project" value="TreeGrafter"/>
</dbReference>
<proteinExistence type="inferred from homology"/>
<dbReference type="OMA" id="KSCWPSL"/>
<dbReference type="WBParaSite" id="nRc.2.0.1.t24536-RA">
    <property type="protein sequence ID" value="nRc.2.0.1.t24536-RA"/>
    <property type="gene ID" value="nRc.2.0.1.g24536"/>
</dbReference>
<dbReference type="Pfam" id="PF04147">
    <property type="entry name" value="Nop14"/>
    <property type="match status" value="2"/>
</dbReference>
<dbReference type="Proteomes" id="UP000887565">
    <property type="component" value="Unplaced"/>
</dbReference>
<sequence length="955" mass="111571">MSSSLQLIEERIEKLEKLIQSIPEQDEKSALSSDTTSLNECLSTLYEKLHVISSNRDKIKEAFLKSSDLNTSLATLDEPSAPEKYRVVELRWSEMQERCAQLEALNNLLPVLDSEHLRNTPHLMKQLEALNFKQIEQRLTVKKSVEEINDLVLKYNEMIRLINKQFIVWDHIKEMVKKKNLSEKLAASKLRKIRQPSIVSKFEQKFTKEKHHVMGRKKSKSSSGKPIETKTRAFENRKKTLGGESRTFFKANSFVDRRLGENSSQISKEEKIFKRLAAERRKRYAKEKFNLNDENDDYGDGLASEQLTHCGQNLADIEKFELRGVDGQASDDEDEKMNANLNFGGGDENNVKSRKQVIEEMISKSKLLKHEKQSLKEEQHALTEQLDEQWRQLLQANLISFPKNKDQEQKNDVEKSSDFDSLVRELTFERRTAPAQDAKKSEKEIAEQEKSRIESLEREKRKRMVLEEENFATPVTHFNPDDIDSNCRFDSIGRKANQSDDEEEKDQELQSEDKEDFDQEFQSVKRSKAFARKVAIGNSDQKFTPGDMISCDVLESYPNLKKLLEKSNEIEQIFDRLHSSFNPSLKPGNKDLLRKLFLYLLRYFDEKSYETVIDFKLLDKITSFLFKLNDYGHEYAAKSFRALMKKHYQTLSTKNGWKLKKLRSIPSNIICFFRLLPHLFPTSDVYHPITTPSFLFLTEILSNLKPKSSNDISKSLILLTILMEYIKESKNYAPDLIHFLIRILNRKCFDEKELSLTVDDLSLSMLLNGQTVDIKIKSSSILSCILKLIRRLMVIYVEKASFPEIFDAMFAQIDNFSNMVIHQSLQHQIDGLKNDFTQHLSTFDRKKLQFKTNVDENKLKFEFHEPRLETNFNPDRKKFQFTKGPKAERAKLKRQYKNEYKGAVRELRRDNEFLARKKLNDSIAKDTERAEKTKRLMSSLMGQEADYKKMKKNKN</sequence>
<accession>A0A915JG49</accession>
<evidence type="ECO:0000256" key="6">
    <source>
        <dbReference type="ARBA" id="ARBA00024695"/>
    </source>
</evidence>
<dbReference type="InterPro" id="IPR009991">
    <property type="entry name" value="DCTN3"/>
</dbReference>
<keyword evidence="3" id="KW-0690">Ribosome biogenesis</keyword>
<feature type="region of interest" description="Disordered" evidence="8">
    <location>
        <begin position="925"/>
        <end position="955"/>
    </location>
</feature>
<keyword evidence="4" id="KW-0698">rRNA processing</keyword>
<evidence type="ECO:0000313" key="10">
    <source>
        <dbReference type="WBParaSite" id="nRc.2.0.1.t24536-RA"/>
    </source>
</evidence>
<evidence type="ECO:0000313" key="9">
    <source>
        <dbReference type="Proteomes" id="UP000887565"/>
    </source>
</evidence>
<keyword evidence="5" id="KW-0539">Nucleus</keyword>
<feature type="region of interest" description="Disordered" evidence="8">
    <location>
        <begin position="430"/>
        <end position="454"/>
    </location>
</feature>
<name>A0A915JG49_ROMCU</name>
<dbReference type="Pfam" id="PF07426">
    <property type="entry name" value="Dynactin_p22"/>
    <property type="match status" value="1"/>
</dbReference>
<dbReference type="InterPro" id="IPR007276">
    <property type="entry name" value="Nop14"/>
</dbReference>
<protein>
    <submittedName>
        <fullName evidence="10">Nucleolar protein 14</fullName>
    </submittedName>
</protein>
<organism evidence="9 10">
    <name type="scientific">Romanomermis culicivorax</name>
    <name type="common">Nematode worm</name>
    <dbReference type="NCBI Taxonomy" id="13658"/>
    <lineage>
        <taxon>Eukaryota</taxon>
        <taxon>Metazoa</taxon>
        <taxon>Ecdysozoa</taxon>
        <taxon>Nematoda</taxon>
        <taxon>Enoplea</taxon>
        <taxon>Dorylaimia</taxon>
        <taxon>Mermithida</taxon>
        <taxon>Mermithoidea</taxon>
        <taxon>Mermithidae</taxon>
        <taxon>Romanomermis</taxon>
    </lineage>
</organism>
<reference evidence="10" key="1">
    <citation type="submission" date="2022-11" db="UniProtKB">
        <authorList>
            <consortium name="WormBaseParasite"/>
        </authorList>
    </citation>
    <scope>IDENTIFICATION</scope>
</reference>
<evidence type="ECO:0000256" key="7">
    <source>
        <dbReference type="SAM" id="Coils"/>
    </source>
</evidence>
<comment type="function">
    <text evidence="6">Involved in nucleolar processing of pre-18S ribosomal RNA. Has a role in the nuclear export of 40S pre-ribosomal subunit to the cytoplasm.</text>
</comment>
<evidence type="ECO:0000256" key="3">
    <source>
        <dbReference type="ARBA" id="ARBA00022517"/>
    </source>
</evidence>
<keyword evidence="9" id="KW-1185">Reference proteome</keyword>
<evidence type="ECO:0000256" key="4">
    <source>
        <dbReference type="ARBA" id="ARBA00022552"/>
    </source>
</evidence>
<comment type="similarity">
    <text evidence="2">Belongs to the NOP14 family.</text>
</comment>
<dbReference type="AlphaFoldDB" id="A0A915JG49"/>
<evidence type="ECO:0000256" key="8">
    <source>
        <dbReference type="SAM" id="MobiDB-lite"/>
    </source>
</evidence>
<dbReference type="GO" id="GO:0030490">
    <property type="term" value="P:maturation of SSU-rRNA"/>
    <property type="evidence" value="ECO:0007669"/>
    <property type="project" value="TreeGrafter"/>
</dbReference>
<comment type="subcellular location">
    <subcellularLocation>
        <location evidence="1">Nucleus</location>
        <location evidence="1">Nucleolus</location>
    </subcellularLocation>
</comment>
<dbReference type="GO" id="GO:0005869">
    <property type="term" value="C:dynactin complex"/>
    <property type="evidence" value="ECO:0007669"/>
    <property type="project" value="InterPro"/>
</dbReference>
<evidence type="ECO:0000256" key="1">
    <source>
        <dbReference type="ARBA" id="ARBA00004604"/>
    </source>
</evidence>
<feature type="region of interest" description="Disordered" evidence="8">
    <location>
        <begin position="489"/>
        <end position="518"/>
    </location>
</feature>
<evidence type="ECO:0000256" key="2">
    <source>
        <dbReference type="ARBA" id="ARBA00007466"/>
    </source>
</evidence>
<dbReference type="GO" id="GO:0032040">
    <property type="term" value="C:small-subunit processome"/>
    <property type="evidence" value="ECO:0007669"/>
    <property type="project" value="InterPro"/>
</dbReference>